<dbReference type="Proteomes" id="UP000377595">
    <property type="component" value="Unassembled WGS sequence"/>
</dbReference>
<feature type="signal peptide" evidence="1">
    <location>
        <begin position="1"/>
        <end position="24"/>
    </location>
</feature>
<name>A0A5M3X962_9ACTN</name>
<dbReference type="RefSeq" id="WP_155343406.1">
    <property type="nucleotide sequence ID" value="NZ_BAAAHM010000017.1"/>
</dbReference>
<dbReference type="AlphaFoldDB" id="A0A5M3X962"/>
<reference evidence="2 3" key="1">
    <citation type="submission" date="2019-10" db="EMBL/GenBank/DDBJ databases">
        <title>Whole genome shotgun sequence of Acrocarpospora pleiomorpha NBRC 16267.</title>
        <authorList>
            <person name="Ichikawa N."/>
            <person name="Kimura A."/>
            <person name="Kitahashi Y."/>
            <person name="Komaki H."/>
            <person name="Oguchi A."/>
        </authorList>
    </citation>
    <scope>NUCLEOTIDE SEQUENCE [LARGE SCALE GENOMIC DNA]</scope>
    <source>
        <strain evidence="2 3">NBRC 16267</strain>
    </source>
</reference>
<keyword evidence="3" id="KW-1185">Reference proteome</keyword>
<comment type="caution">
    <text evidence="2">The sequence shown here is derived from an EMBL/GenBank/DDBJ whole genome shotgun (WGS) entry which is preliminary data.</text>
</comment>
<accession>A0A5M3X962</accession>
<evidence type="ECO:0000256" key="1">
    <source>
        <dbReference type="SAM" id="SignalP"/>
    </source>
</evidence>
<dbReference type="OrthoDB" id="4186170at2"/>
<evidence type="ECO:0008006" key="4">
    <source>
        <dbReference type="Google" id="ProtNLM"/>
    </source>
</evidence>
<organism evidence="2 3">
    <name type="scientific">Acrocarpospora pleiomorpha</name>
    <dbReference type="NCBI Taxonomy" id="90975"/>
    <lineage>
        <taxon>Bacteria</taxon>
        <taxon>Bacillati</taxon>
        <taxon>Actinomycetota</taxon>
        <taxon>Actinomycetes</taxon>
        <taxon>Streptosporangiales</taxon>
        <taxon>Streptosporangiaceae</taxon>
        <taxon>Acrocarpospora</taxon>
    </lineage>
</organism>
<proteinExistence type="predicted"/>
<sequence>MRTKLALGAAIVATVFLTSATAAADPAAPSAPAAPAVATGAAYIPAGAYTIADSLVTADSTLRGPRLRGKFNRWVVGIHGSATVREKKNTFVTYTWQRGAITAKGAATLTVKSRDGVTWTWNTATDTRFRRAGAKADFTKLVVGDWVFTIGVPGTPNPTATAVLVPKNKAVVS</sequence>
<protein>
    <recommendedName>
        <fullName evidence="4">DUF5666 domain-containing protein</fullName>
    </recommendedName>
</protein>
<dbReference type="EMBL" id="BLAF01000006">
    <property type="protein sequence ID" value="GES18277.1"/>
    <property type="molecule type" value="Genomic_DNA"/>
</dbReference>
<evidence type="ECO:0000313" key="3">
    <source>
        <dbReference type="Proteomes" id="UP000377595"/>
    </source>
</evidence>
<evidence type="ECO:0000313" key="2">
    <source>
        <dbReference type="EMBL" id="GES18277.1"/>
    </source>
</evidence>
<gene>
    <name evidence="2" type="ORF">Aple_011720</name>
</gene>
<keyword evidence="1" id="KW-0732">Signal</keyword>
<feature type="chain" id="PRO_5024313086" description="DUF5666 domain-containing protein" evidence="1">
    <location>
        <begin position="25"/>
        <end position="173"/>
    </location>
</feature>